<name>A0A514DBJ5_9VIRU</name>
<organism evidence="1">
    <name type="scientific">Leviviridae sp</name>
    <dbReference type="NCBI Taxonomy" id="2027243"/>
    <lineage>
        <taxon>Viruses</taxon>
        <taxon>Riboviria</taxon>
        <taxon>Orthornavirae</taxon>
        <taxon>Lenarviricota</taxon>
        <taxon>Leviviricetes</taxon>
        <taxon>Norzivirales</taxon>
        <taxon>Fiersviridae</taxon>
    </lineage>
</organism>
<reference evidence="1" key="1">
    <citation type="submission" date="2019-05" db="EMBL/GenBank/DDBJ databases">
        <title>Metatranscriptomic reconstruction reveals RNA viruses with the potential to shape carbon cycling in soil.</title>
        <authorList>
            <person name="Starr E.P."/>
            <person name="Nuccio E."/>
            <person name="Pett-Ridge J."/>
            <person name="Banfield J.F."/>
            <person name="Firestone M.K."/>
        </authorList>
    </citation>
    <scope>NUCLEOTIDE SEQUENCE</scope>
    <source>
        <strain evidence="1">H3_Bulk_41_scaffold_510</strain>
    </source>
</reference>
<gene>
    <name evidence="1" type="ORF">H3Bulk41510_000001</name>
</gene>
<sequence length="361" mass="40224">MPGRVRNASTVEFKNYGGRFGSTIGGGNVWESYHTCSDVIGSGDNAPLNVFHETVTGGRLNKPNVGFFSSWFTDYRVDMLDTNHCFDHLTLVDDIFDADAATQAAARTNPSRPYVDMVTNALQLGELFHLIQDAGNSFFKNIGNNNLMYQFGIRPVVGDLVRLMDFTDQVNHRVGEIQRLRSQHGLRRTVSIGNCTNSAKVNKFIQTQNFTLREDFDVVTCLTIKAHCRWMPAGDCLSLARPAEMRALARRAVLGATFDASSMWELIPWSWLIDWGSDIGQYFTANRNIIPATLSDVSVMRHTRTEASWPGKAQDDWSCSGIRYVRENKTRATSFVAPVAHIPFLNGTQMGIAASLAVTRL</sequence>
<evidence type="ECO:0000313" key="1">
    <source>
        <dbReference type="EMBL" id="QDH90971.1"/>
    </source>
</evidence>
<dbReference type="EMBL" id="MN035921">
    <property type="protein sequence ID" value="QDH90971.1"/>
    <property type="molecule type" value="Genomic_RNA"/>
</dbReference>
<proteinExistence type="predicted"/>
<protein>
    <submittedName>
        <fullName evidence="1">Uncharacterized protein</fullName>
    </submittedName>
</protein>
<accession>A0A514DBJ5</accession>